<dbReference type="AlphaFoldDB" id="A0A074W3E4"/>
<dbReference type="RefSeq" id="XP_040881480.1">
    <property type="nucleotide sequence ID" value="XM_041024529.1"/>
</dbReference>
<proteinExistence type="predicted"/>
<dbReference type="EMBL" id="KL584829">
    <property type="protein sequence ID" value="KEQ64457.1"/>
    <property type="molecule type" value="Genomic_DNA"/>
</dbReference>
<dbReference type="HOGENOM" id="CLU_863266_0_0_1"/>
<evidence type="ECO:0000313" key="2">
    <source>
        <dbReference type="Proteomes" id="UP000030672"/>
    </source>
</evidence>
<organism evidence="1 2">
    <name type="scientific">Aureobasidium melanogenum (strain CBS 110374)</name>
    <name type="common">Aureobasidium pullulans var. melanogenum</name>
    <dbReference type="NCBI Taxonomy" id="1043003"/>
    <lineage>
        <taxon>Eukaryota</taxon>
        <taxon>Fungi</taxon>
        <taxon>Dikarya</taxon>
        <taxon>Ascomycota</taxon>
        <taxon>Pezizomycotina</taxon>
        <taxon>Dothideomycetes</taxon>
        <taxon>Dothideomycetidae</taxon>
        <taxon>Dothideales</taxon>
        <taxon>Saccotheciaceae</taxon>
        <taxon>Aureobasidium</taxon>
    </lineage>
</organism>
<dbReference type="GeneID" id="63917902"/>
<evidence type="ECO:0000313" key="1">
    <source>
        <dbReference type="EMBL" id="KEQ64457.1"/>
    </source>
</evidence>
<dbReference type="Proteomes" id="UP000030672">
    <property type="component" value="Unassembled WGS sequence"/>
</dbReference>
<gene>
    <name evidence="1" type="ORF">M437DRAFT_64994</name>
</gene>
<reference evidence="1 2" key="1">
    <citation type="journal article" date="2014" name="BMC Genomics">
        <title>Genome sequencing of four Aureobasidium pullulans varieties: biotechnological potential, stress tolerance, and description of new species.</title>
        <authorList>
            <person name="Gostin Ar C."/>
            <person name="Ohm R.A."/>
            <person name="Kogej T."/>
            <person name="Sonjak S."/>
            <person name="Turk M."/>
            <person name="Zajc J."/>
            <person name="Zalar P."/>
            <person name="Grube M."/>
            <person name="Sun H."/>
            <person name="Han J."/>
            <person name="Sharma A."/>
            <person name="Chiniquy J."/>
            <person name="Ngan C.Y."/>
            <person name="Lipzen A."/>
            <person name="Barry K."/>
            <person name="Grigoriev I.V."/>
            <person name="Gunde-Cimerman N."/>
        </authorList>
    </citation>
    <scope>NUCLEOTIDE SEQUENCE [LARGE SCALE GENOMIC DNA]</scope>
    <source>
        <strain evidence="1 2">CBS 110374</strain>
    </source>
</reference>
<sequence length="322" mass="35979">MVKGHRCPRDHPRAVYLETTDQCLQAYLGAASKCIPNSEFQDLLEASISIQLVRSTGDSYENLKRLVKRWTLSRSQPPLKEKSLMLAQENGKGKKNNELSSYKLNDQITYNLYISSNAFYESALAVALYLTGNIAEEKDEMLLDKLPAVLNLASATSSAVTGDYVLAPFASHFQLRCKAHQAMGPLFVERVMSGDPRLLNLGVLRRITRVYRVITTGPSCLFHTAFLLLENLDSIKKLLDGDQLDIAAETVDLNNSFSVYIPNQGLEMSKRFGTTIFDLLASVSEDPIRLEHCIWNLVPEYHPLYGQALTTLLMGNTQDNNA</sequence>
<name>A0A074W3E4_AURM1</name>
<accession>A0A074W3E4</accession>
<keyword evidence="2" id="KW-1185">Reference proteome</keyword>
<protein>
    <submittedName>
        <fullName evidence="1">Uncharacterized protein</fullName>
    </submittedName>
</protein>